<keyword evidence="2 5" id="KW-0645">Protease</keyword>
<dbReference type="EMBL" id="BSRZ01000008">
    <property type="protein sequence ID" value="GLW65262.1"/>
    <property type="molecule type" value="Genomic_DNA"/>
</dbReference>
<dbReference type="InterPro" id="IPR000209">
    <property type="entry name" value="Peptidase_S8/S53_dom"/>
</dbReference>
<evidence type="ECO:0000313" key="9">
    <source>
        <dbReference type="EMBL" id="GLW65262.1"/>
    </source>
</evidence>
<feature type="compositionally biased region" description="Pro residues" evidence="6">
    <location>
        <begin position="436"/>
        <end position="445"/>
    </location>
</feature>
<name>A0A9W6PYX8_9ACTN</name>
<feature type="compositionally biased region" description="Polar residues" evidence="6">
    <location>
        <begin position="316"/>
        <end position="333"/>
    </location>
</feature>
<comment type="caution">
    <text evidence="9">The sequence shown here is derived from an EMBL/GenBank/DDBJ whole genome shotgun (WGS) entry which is preliminary data.</text>
</comment>
<sequence length="445" mass="44925">MTPAGAAPGPRSDQWWFAAWQIQNKVWPITKGAGVTVAVIDTGVNAQLPDLRDAVVPGKDFRPADGNSPGSGDGRTDTDQKLGGHGTGMASLIASRGTSSGFMGVAPEAKILPIVSAALDTAAAIRYAADHGARVINVSAGHAAPLGKCPQDVQQAIAHAIQRDAVVVASAGNSATTDNRVEYPAVCPGVLAVGAVDNQKRAWADTQRQPYVSVAAPGVLVGALLKTGRVDTGLSGTSQASALTSGVVALVRAKYPQMSAREVVQRIINTAKDAGPPGPDNQTGAGVIIPADALTANVPKSAPNPVFAKFDQWQKSQPNAGNAAPSPTSTGKTKAQADKERAERNTKILLGAVAGAVLLAVLIVGLVVLRRRKPATVGPMPGGMPGNFPGTQAGQSGPPPGWGGHVGAPPAGQAPPQPFNPPQGQPGSGPAAQQPPQGPPVGPPQ</sequence>
<dbReference type="Gene3D" id="3.40.50.200">
    <property type="entry name" value="Peptidase S8/S53 domain"/>
    <property type="match status" value="1"/>
</dbReference>
<evidence type="ECO:0000256" key="1">
    <source>
        <dbReference type="ARBA" id="ARBA00011073"/>
    </source>
</evidence>
<proteinExistence type="inferred from homology"/>
<dbReference type="Proteomes" id="UP001165124">
    <property type="component" value="Unassembled WGS sequence"/>
</dbReference>
<dbReference type="GO" id="GO:0004252">
    <property type="term" value="F:serine-type endopeptidase activity"/>
    <property type="evidence" value="ECO:0007669"/>
    <property type="project" value="UniProtKB-UniRule"/>
</dbReference>
<evidence type="ECO:0000256" key="6">
    <source>
        <dbReference type="SAM" id="MobiDB-lite"/>
    </source>
</evidence>
<dbReference type="Pfam" id="PF00082">
    <property type="entry name" value="Peptidase_S8"/>
    <property type="match status" value="1"/>
</dbReference>
<feature type="region of interest" description="Disordered" evidence="6">
    <location>
        <begin position="376"/>
        <end position="445"/>
    </location>
</feature>
<keyword evidence="7" id="KW-1133">Transmembrane helix</keyword>
<feature type="active site" description="Charge relay system" evidence="5">
    <location>
        <position position="238"/>
    </location>
</feature>
<keyword evidence="7" id="KW-0472">Membrane</keyword>
<evidence type="ECO:0000256" key="5">
    <source>
        <dbReference type="PROSITE-ProRule" id="PRU01240"/>
    </source>
</evidence>
<reference evidence="9" key="1">
    <citation type="submission" date="2023-02" db="EMBL/GenBank/DDBJ databases">
        <title>Actinomadura rubrobrunea NBRC 14622.</title>
        <authorList>
            <person name="Ichikawa N."/>
            <person name="Sato H."/>
            <person name="Tonouchi N."/>
        </authorList>
    </citation>
    <scope>NUCLEOTIDE SEQUENCE</scope>
    <source>
        <strain evidence="9">NBRC 14622</strain>
    </source>
</reference>
<dbReference type="PANTHER" id="PTHR43806:SF11">
    <property type="entry name" value="CEREVISIN-RELATED"/>
    <property type="match status" value="1"/>
</dbReference>
<feature type="active site" description="Charge relay system" evidence="5">
    <location>
        <position position="85"/>
    </location>
</feature>
<accession>A0A9W6PYX8</accession>
<evidence type="ECO:0000256" key="3">
    <source>
        <dbReference type="ARBA" id="ARBA00022801"/>
    </source>
</evidence>
<keyword evidence="3 5" id="KW-0378">Hydrolase</keyword>
<feature type="domain" description="Peptidase S8/S53" evidence="8">
    <location>
        <begin position="32"/>
        <end position="286"/>
    </location>
</feature>
<keyword evidence="4 5" id="KW-0720">Serine protease</keyword>
<feature type="region of interest" description="Disordered" evidence="6">
    <location>
        <begin position="316"/>
        <end position="340"/>
    </location>
</feature>
<evidence type="ECO:0000259" key="8">
    <source>
        <dbReference type="Pfam" id="PF00082"/>
    </source>
</evidence>
<organism evidence="9 10">
    <name type="scientific">Actinomadura rubrobrunea</name>
    <dbReference type="NCBI Taxonomy" id="115335"/>
    <lineage>
        <taxon>Bacteria</taxon>
        <taxon>Bacillati</taxon>
        <taxon>Actinomycetota</taxon>
        <taxon>Actinomycetes</taxon>
        <taxon>Streptosporangiales</taxon>
        <taxon>Thermomonosporaceae</taxon>
        <taxon>Actinomadura</taxon>
    </lineage>
</organism>
<dbReference type="InterPro" id="IPR036852">
    <property type="entry name" value="Peptidase_S8/S53_dom_sf"/>
</dbReference>
<dbReference type="RefSeq" id="WP_227023202.1">
    <property type="nucleotide sequence ID" value="NZ_BSRZ01000008.1"/>
</dbReference>
<keyword evidence="7" id="KW-0812">Transmembrane</keyword>
<dbReference type="PRINTS" id="PR00723">
    <property type="entry name" value="SUBTILISIN"/>
</dbReference>
<evidence type="ECO:0000256" key="2">
    <source>
        <dbReference type="ARBA" id="ARBA00022670"/>
    </source>
</evidence>
<feature type="compositionally biased region" description="Pro residues" evidence="6">
    <location>
        <begin position="412"/>
        <end position="424"/>
    </location>
</feature>
<feature type="transmembrane region" description="Helical" evidence="7">
    <location>
        <begin position="348"/>
        <end position="369"/>
    </location>
</feature>
<feature type="active site" description="Charge relay system" evidence="5">
    <location>
        <position position="41"/>
    </location>
</feature>
<dbReference type="AlphaFoldDB" id="A0A9W6PYX8"/>
<feature type="region of interest" description="Disordered" evidence="6">
    <location>
        <begin position="55"/>
        <end position="85"/>
    </location>
</feature>
<dbReference type="PROSITE" id="PS51892">
    <property type="entry name" value="SUBTILASE"/>
    <property type="match status" value="1"/>
</dbReference>
<dbReference type="PANTHER" id="PTHR43806">
    <property type="entry name" value="PEPTIDASE S8"/>
    <property type="match status" value="1"/>
</dbReference>
<protein>
    <recommendedName>
        <fullName evidence="8">Peptidase S8/S53 domain-containing protein</fullName>
    </recommendedName>
</protein>
<keyword evidence="10" id="KW-1185">Reference proteome</keyword>
<dbReference type="GO" id="GO:0006508">
    <property type="term" value="P:proteolysis"/>
    <property type="evidence" value="ECO:0007669"/>
    <property type="project" value="UniProtKB-KW"/>
</dbReference>
<dbReference type="InterPro" id="IPR050131">
    <property type="entry name" value="Peptidase_S8_subtilisin-like"/>
</dbReference>
<evidence type="ECO:0000256" key="4">
    <source>
        <dbReference type="ARBA" id="ARBA00022825"/>
    </source>
</evidence>
<evidence type="ECO:0000313" key="10">
    <source>
        <dbReference type="Proteomes" id="UP001165124"/>
    </source>
</evidence>
<dbReference type="InterPro" id="IPR015500">
    <property type="entry name" value="Peptidase_S8_subtilisin-rel"/>
</dbReference>
<dbReference type="SUPFAM" id="SSF52743">
    <property type="entry name" value="Subtilisin-like"/>
    <property type="match status" value="1"/>
</dbReference>
<gene>
    <name evidence="9" type="ORF">Arub01_35060</name>
</gene>
<evidence type="ECO:0000256" key="7">
    <source>
        <dbReference type="SAM" id="Phobius"/>
    </source>
</evidence>
<comment type="similarity">
    <text evidence="1 5">Belongs to the peptidase S8 family.</text>
</comment>